<evidence type="ECO:0000313" key="3">
    <source>
        <dbReference type="Proteomes" id="UP000054007"/>
    </source>
</evidence>
<dbReference type="Proteomes" id="UP000054007">
    <property type="component" value="Unassembled WGS sequence"/>
</dbReference>
<evidence type="ECO:0000259" key="1">
    <source>
        <dbReference type="Pfam" id="PF20149"/>
    </source>
</evidence>
<proteinExistence type="predicted"/>
<dbReference type="EMBL" id="KN881260">
    <property type="protein sequence ID" value="KIY60788.1"/>
    <property type="molecule type" value="Genomic_DNA"/>
</dbReference>
<sequence>MVGLISRLGRTFNPKAPYQADWLPLAIHKFAWIKKGYLDKMTGRALISSAGIPPATTFALFGAAMCHCVLEYKTGKKKEMPFDAAANNGRYIDKAQVASELSSADCLLSAPKDSDGEDEDDFDFAMLNEAADDVFGA</sequence>
<accession>A0A0D7AR15</accession>
<protein>
    <recommendedName>
        <fullName evidence="1">DUF6532 domain-containing protein</fullName>
    </recommendedName>
</protein>
<dbReference type="InterPro" id="IPR045341">
    <property type="entry name" value="DUF6532"/>
</dbReference>
<dbReference type="AlphaFoldDB" id="A0A0D7AR15"/>
<gene>
    <name evidence="2" type="ORF">CYLTODRAFT_495520</name>
</gene>
<evidence type="ECO:0000313" key="2">
    <source>
        <dbReference type="EMBL" id="KIY60788.1"/>
    </source>
</evidence>
<dbReference type="Pfam" id="PF20149">
    <property type="entry name" value="DUF6532"/>
    <property type="match status" value="1"/>
</dbReference>
<name>A0A0D7AR15_9AGAR</name>
<reference evidence="2 3" key="1">
    <citation type="journal article" date="2015" name="Fungal Genet. Biol.">
        <title>Evolution of novel wood decay mechanisms in Agaricales revealed by the genome sequences of Fistulina hepatica and Cylindrobasidium torrendii.</title>
        <authorList>
            <person name="Floudas D."/>
            <person name="Held B.W."/>
            <person name="Riley R."/>
            <person name="Nagy L.G."/>
            <person name="Koehler G."/>
            <person name="Ransdell A.S."/>
            <person name="Younus H."/>
            <person name="Chow J."/>
            <person name="Chiniquy J."/>
            <person name="Lipzen A."/>
            <person name="Tritt A."/>
            <person name="Sun H."/>
            <person name="Haridas S."/>
            <person name="LaButti K."/>
            <person name="Ohm R.A."/>
            <person name="Kues U."/>
            <person name="Blanchette R.A."/>
            <person name="Grigoriev I.V."/>
            <person name="Minto R.E."/>
            <person name="Hibbett D.S."/>
        </authorList>
    </citation>
    <scope>NUCLEOTIDE SEQUENCE [LARGE SCALE GENOMIC DNA]</scope>
    <source>
        <strain evidence="2 3">FP15055 ss-10</strain>
    </source>
</reference>
<feature type="domain" description="DUF6532" evidence="1">
    <location>
        <begin position="10"/>
        <end position="91"/>
    </location>
</feature>
<keyword evidence="3" id="KW-1185">Reference proteome</keyword>
<organism evidence="2 3">
    <name type="scientific">Cylindrobasidium torrendii FP15055 ss-10</name>
    <dbReference type="NCBI Taxonomy" id="1314674"/>
    <lineage>
        <taxon>Eukaryota</taxon>
        <taxon>Fungi</taxon>
        <taxon>Dikarya</taxon>
        <taxon>Basidiomycota</taxon>
        <taxon>Agaricomycotina</taxon>
        <taxon>Agaricomycetes</taxon>
        <taxon>Agaricomycetidae</taxon>
        <taxon>Agaricales</taxon>
        <taxon>Marasmiineae</taxon>
        <taxon>Physalacriaceae</taxon>
        <taxon>Cylindrobasidium</taxon>
    </lineage>
</organism>
<dbReference type="OrthoDB" id="2790754at2759"/>